<sequence length="343" mass="37480">MSIYAPMIIIGGRGGTPFQDFAPDGKMIEKLGVWIGGWQIKALRIWRTNEPSKTFGEPGGPYNEFTFEPGERITQMSLWGNGAGTRLGWIYFKTSHNRVFDFGMNDWGRRQEYPVDVGSGICIGCQGRSGSDIDAGGFVFLDHIRSAVIKNLHYPTLSFDTSGITPVRVDTFHRKNTSAVPEQWKFSGVRKETASETWATTVGIEAYMEVNVEAGIPEVGKEGVKYGWKLSATSSHQRTSSIEVDRGWELSGTLPPGQEISLEAIMRRGSLPSLAYTGQMEVTMQSGEVFTFPVNGNYAGVVYSGIDVVDQSTGEAPGVLRADTPMPPEATAAINEMVEVSQA</sequence>
<reference evidence="2 3" key="1">
    <citation type="journal article" date="2019" name="Sci. Rep.">
        <title>Sulfobacillus thermotolerans: new insights into resistance and metabolic capacities of acidophilic chemolithotrophs.</title>
        <authorList>
            <person name="Panyushkina A.E."/>
            <person name="Babenko V.V."/>
            <person name="Nikitina A.S."/>
            <person name="Selezneva O.V."/>
            <person name="Tsaplina I.A."/>
            <person name="Letarova M.A."/>
            <person name="Kostryukova E.S."/>
            <person name="Letarov A.V."/>
        </authorList>
    </citation>
    <scope>NUCLEOTIDE SEQUENCE [LARGE SCALE GENOMIC DNA]</scope>
    <source>
        <strain evidence="2 3">Kr1</strain>
    </source>
</reference>
<organism evidence="2 3">
    <name type="scientific">Sulfobacillus thermotolerans</name>
    <dbReference type="NCBI Taxonomy" id="338644"/>
    <lineage>
        <taxon>Bacteria</taxon>
        <taxon>Bacillati</taxon>
        <taxon>Bacillota</taxon>
        <taxon>Clostridia</taxon>
        <taxon>Eubacteriales</taxon>
        <taxon>Clostridiales Family XVII. Incertae Sedis</taxon>
        <taxon>Sulfobacillus</taxon>
    </lineage>
</organism>
<proteinExistence type="predicted"/>
<dbReference type="Gene3D" id="2.100.10.30">
    <property type="entry name" value="Jacalin-like lectin domain"/>
    <property type="match status" value="1"/>
</dbReference>
<dbReference type="SUPFAM" id="SSF51101">
    <property type="entry name" value="Mannose-binding lectins"/>
    <property type="match status" value="1"/>
</dbReference>
<accession>A0ABM6RSX5</accession>
<dbReference type="Gene3D" id="2.170.15.10">
    <property type="entry name" value="Proaerolysin, chain A, domain 3"/>
    <property type="match status" value="1"/>
</dbReference>
<dbReference type="InterPro" id="IPR001229">
    <property type="entry name" value="Jacalin-like_lectin_dom"/>
</dbReference>
<dbReference type="PROSITE" id="PS51752">
    <property type="entry name" value="JACALIN_LECTIN"/>
    <property type="match status" value="1"/>
</dbReference>
<name>A0ABM6RSX5_9FIRM</name>
<dbReference type="PANTHER" id="PTHR34007">
    <property type="entry name" value="AEROLYSIN-LIKE PROTEIN-RELATED"/>
    <property type="match status" value="1"/>
</dbReference>
<dbReference type="Proteomes" id="UP000325292">
    <property type="component" value="Chromosome"/>
</dbReference>
<dbReference type="EMBL" id="CP019454">
    <property type="protein sequence ID" value="AUW94399.1"/>
    <property type="molecule type" value="Genomic_DNA"/>
</dbReference>
<dbReference type="InterPro" id="IPR053280">
    <property type="entry name" value="Aerolysin-like_pore-former"/>
</dbReference>
<feature type="domain" description="Jacalin-type lectin" evidence="1">
    <location>
        <begin position="4"/>
        <end position="142"/>
    </location>
</feature>
<evidence type="ECO:0000313" key="3">
    <source>
        <dbReference type="Proteomes" id="UP000325292"/>
    </source>
</evidence>
<dbReference type="PANTHER" id="PTHR34007:SF1">
    <property type="entry name" value="AEROLYSIN-LIKE PROTEIN-RELATED"/>
    <property type="match status" value="1"/>
</dbReference>
<evidence type="ECO:0000313" key="2">
    <source>
        <dbReference type="EMBL" id="AUW94399.1"/>
    </source>
</evidence>
<dbReference type="Pfam" id="PF01419">
    <property type="entry name" value="Jacalin"/>
    <property type="match status" value="1"/>
</dbReference>
<evidence type="ECO:0000259" key="1">
    <source>
        <dbReference type="PROSITE" id="PS51752"/>
    </source>
</evidence>
<gene>
    <name evidence="2" type="ORF">BXT84_10985</name>
</gene>
<dbReference type="InterPro" id="IPR036404">
    <property type="entry name" value="Jacalin-like_lectin_dom_sf"/>
</dbReference>
<dbReference type="SUPFAM" id="SSF56973">
    <property type="entry name" value="Aerolisin/ETX pore-forming domain"/>
    <property type="match status" value="1"/>
</dbReference>
<keyword evidence="3" id="KW-1185">Reference proteome</keyword>
<dbReference type="CDD" id="cd09302">
    <property type="entry name" value="Jacalin_like"/>
    <property type="match status" value="1"/>
</dbReference>
<protein>
    <recommendedName>
        <fullName evidence="1">Jacalin-type lectin domain-containing protein</fullName>
    </recommendedName>
</protein>
<dbReference type="CDD" id="cd20231">
    <property type="entry name" value="PFM_jacalin-like"/>
    <property type="match status" value="1"/>
</dbReference>